<sequence>MSIHANKNRQQKLWIQEDEYSLEIKKLKEVITKVKRNHKKRLVPNGDMGKKSISIIYV</sequence>
<protein>
    <submittedName>
        <fullName evidence="1">Uncharacterized protein</fullName>
    </submittedName>
</protein>
<proteinExistence type="predicted"/>
<organism evidence="1 2">
    <name type="scientific">Dreissena polymorpha</name>
    <name type="common">Zebra mussel</name>
    <name type="synonym">Mytilus polymorpha</name>
    <dbReference type="NCBI Taxonomy" id="45954"/>
    <lineage>
        <taxon>Eukaryota</taxon>
        <taxon>Metazoa</taxon>
        <taxon>Spiralia</taxon>
        <taxon>Lophotrochozoa</taxon>
        <taxon>Mollusca</taxon>
        <taxon>Bivalvia</taxon>
        <taxon>Autobranchia</taxon>
        <taxon>Heteroconchia</taxon>
        <taxon>Euheterodonta</taxon>
        <taxon>Imparidentia</taxon>
        <taxon>Neoheterodontei</taxon>
        <taxon>Myida</taxon>
        <taxon>Dreissenoidea</taxon>
        <taxon>Dreissenidae</taxon>
        <taxon>Dreissena</taxon>
    </lineage>
</organism>
<dbReference type="EMBL" id="JAIWYP010000011">
    <property type="protein sequence ID" value="KAH3738637.1"/>
    <property type="molecule type" value="Genomic_DNA"/>
</dbReference>
<evidence type="ECO:0000313" key="1">
    <source>
        <dbReference type="EMBL" id="KAH3738637.1"/>
    </source>
</evidence>
<reference evidence="1" key="2">
    <citation type="submission" date="2020-11" db="EMBL/GenBank/DDBJ databases">
        <authorList>
            <person name="McCartney M.A."/>
            <person name="Auch B."/>
            <person name="Kono T."/>
            <person name="Mallez S."/>
            <person name="Becker A."/>
            <person name="Gohl D.M."/>
            <person name="Silverstein K.A.T."/>
            <person name="Koren S."/>
            <person name="Bechman K.B."/>
            <person name="Herman A."/>
            <person name="Abrahante J.E."/>
            <person name="Garbe J."/>
        </authorList>
    </citation>
    <scope>NUCLEOTIDE SEQUENCE</scope>
    <source>
        <strain evidence="1">Duluth1</strain>
        <tissue evidence="1">Whole animal</tissue>
    </source>
</reference>
<name>A0A9D4HZR9_DREPO</name>
<reference evidence="1" key="1">
    <citation type="journal article" date="2019" name="bioRxiv">
        <title>The Genome of the Zebra Mussel, Dreissena polymorpha: A Resource for Invasive Species Research.</title>
        <authorList>
            <person name="McCartney M.A."/>
            <person name="Auch B."/>
            <person name="Kono T."/>
            <person name="Mallez S."/>
            <person name="Zhang Y."/>
            <person name="Obille A."/>
            <person name="Becker A."/>
            <person name="Abrahante J.E."/>
            <person name="Garbe J."/>
            <person name="Badalamenti J.P."/>
            <person name="Herman A."/>
            <person name="Mangelson H."/>
            <person name="Liachko I."/>
            <person name="Sullivan S."/>
            <person name="Sone E.D."/>
            <person name="Koren S."/>
            <person name="Silverstein K.A.T."/>
            <person name="Beckman K.B."/>
            <person name="Gohl D.M."/>
        </authorList>
    </citation>
    <scope>NUCLEOTIDE SEQUENCE</scope>
    <source>
        <strain evidence="1">Duluth1</strain>
        <tissue evidence="1">Whole animal</tissue>
    </source>
</reference>
<dbReference type="Proteomes" id="UP000828390">
    <property type="component" value="Unassembled WGS sequence"/>
</dbReference>
<comment type="caution">
    <text evidence="1">The sequence shown here is derived from an EMBL/GenBank/DDBJ whole genome shotgun (WGS) entry which is preliminary data.</text>
</comment>
<dbReference type="AlphaFoldDB" id="A0A9D4HZR9"/>
<gene>
    <name evidence="1" type="ORF">DPMN_045276</name>
</gene>
<accession>A0A9D4HZR9</accession>
<evidence type="ECO:0000313" key="2">
    <source>
        <dbReference type="Proteomes" id="UP000828390"/>
    </source>
</evidence>
<keyword evidence="2" id="KW-1185">Reference proteome</keyword>